<dbReference type="InterPro" id="IPR010982">
    <property type="entry name" value="Lambda_DNA-bd_dom_sf"/>
</dbReference>
<name>A0A2T4UPB1_9MICO</name>
<dbReference type="Gene3D" id="1.10.260.40">
    <property type="entry name" value="lambda repressor-like DNA-binding domains"/>
    <property type="match status" value="2"/>
</dbReference>
<evidence type="ECO:0000313" key="2">
    <source>
        <dbReference type="EMBL" id="PTL71341.1"/>
    </source>
</evidence>
<dbReference type="PROSITE" id="PS50943">
    <property type="entry name" value="HTH_CROC1"/>
    <property type="match status" value="1"/>
</dbReference>
<keyword evidence="3" id="KW-1185">Reference proteome</keyword>
<gene>
    <name evidence="2" type="ORF">C1I63_19160</name>
</gene>
<dbReference type="GO" id="GO:0003677">
    <property type="term" value="F:DNA binding"/>
    <property type="evidence" value="ECO:0007669"/>
    <property type="project" value="InterPro"/>
</dbReference>
<dbReference type="SMART" id="SM00530">
    <property type="entry name" value="HTH_XRE"/>
    <property type="match status" value="1"/>
</dbReference>
<evidence type="ECO:0000259" key="1">
    <source>
        <dbReference type="PROSITE" id="PS50943"/>
    </source>
</evidence>
<accession>A0A2T4UPB1</accession>
<dbReference type="InterPro" id="IPR001387">
    <property type="entry name" value="Cro/C1-type_HTH"/>
</dbReference>
<reference evidence="2 3" key="1">
    <citation type="submission" date="2018-03" db="EMBL/GenBank/DDBJ databases">
        <title>Bacteriophage NCPPB3778 and a type I-E CRISPR drive the evolution of the US Biological Select Agent, Rathayibacter toxicus.</title>
        <authorList>
            <person name="Davis E.W.II."/>
            <person name="Tabima J.F."/>
            <person name="Weisberg A.J."/>
            <person name="Dantas Lopes L."/>
            <person name="Wiseman M.S."/>
            <person name="Wiseman M.S."/>
            <person name="Pupko T."/>
            <person name="Belcher M.S."/>
            <person name="Sechler A.J."/>
            <person name="Tancos M.A."/>
            <person name="Schroeder B.K."/>
            <person name="Murray T.D."/>
            <person name="Luster D.G."/>
            <person name="Schneider W.L."/>
            <person name="Rogers E."/>
            <person name="Andreote F.D."/>
            <person name="Grunwald N.J."/>
            <person name="Putnam M.L."/>
            <person name="Chang J.H."/>
        </authorList>
    </citation>
    <scope>NUCLEOTIDE SEQUENCE [LARGE SCALE GENOMIC DNA]</scope>
    <source>
        <strain evidence="2 3">DSM 15933</strain>
    </source>
</reference>
<proteinExistence type="predicted"/>
<protein>
    <recommendedName>
        <fullName evidence="1">HTH cro/C1-type domain-containing protein</fullName>
    </recommendedName>
</protein>
<dbReference type="SUPFAM" id="SSF47413">
    <property type="entry name" value="lambda repressor-like DNA-binding domains"/>
    <property type="match status" value="1"/>
</dbReference>
<evidence type="ECO:0000313" key="3">
    <source>
        <dbReference type="Proteomes" id="UP000241085"/>
    </source>
</evidence>
<sequence>MDSMAARTGNGASEYSMRVHAAIKALMGKAGLSNVDFAARTDMTLTYFYARMRGDAMFDTNDLERIARVLGVRVAHIFTIADDFGAPAEEIDEMVVLTNGAEFARRLSVLLPAGTNDDVAGIPVPRIIEMLGATSHFGVTQSELTRLASHFEVPEAFLTELVTSEDTAMIEADLELRRALASKGVETLAARSLGGSLSPAAIRGIAASIRALRK</sequence>
<dbReference type="EMBL" id="PZPL01000002">
    <property type="protein sequence ID" value="PTL71341.1"/>
    <property type="molecule type" value="Genomic_DNA"/>
</dbReference>
<dbReference type="CDD" id="cd00093">
    <property type="entry name" value="HTH_XRE"/>
    <property type="match status" value="1"/>
</dbReference>
<comment type="caution">
    <text evidence="2">The sequence shown here is derived from an EMBL/GenBank/DDBJ whole genome shotgun (WGS) entry which is preliminary data.</text>
</comment>
<dbReference type="AlphaFoldDB" id="A0A2T4UPB1"/>
<feature type="domain" description="HTH cro/C1-type" evidence="1">
    <location>
        <begin position="23"/>
        <end position="77"/>
    </location>
</feature>
<organism evidence="2 3">
    <name type="scientific">Rathayibacter caricis DSM 15933</name>
    <dbReference type="NCBI Taxonomy" id="1328867"/>
    <lineage>
        <taxon>Bacteria</taxon>
        <taxon>Bacillati</taxon>
        <taxon>Actinomycetota</taxon>
        <taxon>Actinomycetes</taxon>
        <taxon>Micrococcales</taxon>
        <taxon>Microbacteriaceae</taxon>
        <taxon>Rathayibacter</taxon>
    </lineage>
</organism>
<dbReference type="Proteomes" id="UP000241085">
    <property type="component" value="Unassembled WGS sequence"/>
</dbReference>